<feature type="domain" description="Focal AT" evidence="2">
    <location>
        <begin position="200"/>
        <end position="326"/>
    </location>
</feature>
<keyword evidence="3" id="KW-1185">Reference proteome</keyword>
<evidence type="ECO:0000313" key="4">
    <source>
        <dbReference type="RefSeq" id="XP_012943022.1"/>
    </source>
</evidence>
<dbReference type="SUPFAM" id="SSF68993">
    <property type="entry name" value="FAT domain of focal adhesion kinase"/>
    <property type="match status" value="1"/>
</dbReference>
<dbReference type="InterPro" id="IPR005189">
    <property type="entry name" value="Focal_adhesion_kin_target_dom"/>
</dbReference>
<evidence type="ECO:0000256" key="1">
    <source>
        <dbReference type="SAM" id="MobiDB-lite"/>
    </source>
</evidence>
<dbReference type="GeneID" id="106013004"/>
<evidence type="ECO:0000313" key="3">
    <source>
        <dbReference type="Proteomes" id="UP000694888"/>
    </source>
</evidence>
<proteinExistence type="predicted"/>
<dbReference type="GO" id="GO:0016301">
    <property type="term" value="F:kinase activity"/>
    <property type="evidence" value="ECO:0007669"/>
    <property type="project" value="UniProtKB-KW"/>
</dbReference>
<dbReference type="PANTHER" id="PTHR46221">
    <property type="entry name" value="FERM AND PDZ DOMAIN-CONTAINING PROTEIN FAMILY MEMBER"/>
    <property type="match status" value="1"/>
</dbReference>
<gene>
    <name evidence="4" type="primary">LOC106013004</name>
</gene>
<feature type="compositionally biased region" description="Low complexity" evidence="1">
    <location>
        <begin position="36"/>
        <end position="53"/>
    </location>
</feature>
<dbReference type="Pfam" id="PF03623">
    <property type="entry name" value="Focal_AT"/>
    <property type="match status" value="1"/>
</dbReference>
<evidence type="ECO:0000259" key="2">
    <source>
        <dbReference type="Pfam" id="PF03623"/>
    </source>
</evidence>
<reference evidence="4" key="1">
    <citation type="submission" date="2025-08" db="UniProtKB">
        <authorList>
            <consortium name="RefSeq"/>
        </authorList>
    </citation>
    <scope>IDENTIFICATION</scope>
</reference>
<dbReference type="InterPro" id="IPR036137">
    <property type="entry name" value="Focal_adhe_kin_target_dom_sf"/>
</dbReference>
<keyword evidence="4" id="KW-0808">Transferase</keyword>
<feature type="compositionally biased region" description="Pro residues" evidence="1">
    <location>
        <begin position="10"/>
        <end position="33"/>
    </location>
</feature>
<feature type="region of interest" description="Disordered" evidence="1">
    <location>
        <begin position="1"/>
        <end position="98"/>
    </location>
</feature>
<dbReference type="PANTHER" id="PTHR46221:SF9">
    <property type="entry name" value="NON-SPECIFIC PROTEIN-TYROSINE KINASE"/>
    <property type="match status" value="1"/>
</dbReference>
<name>A0ABM1A8T0_APLCA</name>
<keyword evidence="4" id="KW-0418">Kinase</keyword>
<sequence length="330" mass="36178">MQVNSSTTQDPPPPHPHIQPPCRQPHLPTPPPTAFQQQQQQYSSSSHVTSVSQRPELATLSMPPPPPADAHQTVPLGHQILSPLSPPPTPQGLLQHHRHVEDVDEAVIEERLKQQQRESEEDARWLHAEERNLKREQNKPQSEPGQMGEVAKENAPPTPPCAQPVLRGGLPSKLTQRISTSSRSSSTSDSMDGLTGTNSKLSRVNDGVYDSTTNVVRAVMTMTKEAPTVQADGYLDMVKKVGSELRSLLASVDEVLPQLPLDSHRQVEMAQKVLSTDMGSLINAMRLAQQNCHSPLFTDYRKSMLKSAHALAMDSKNLLDAVDSARGNNS</sequence>
<organism evidence="3 4">
    <name type="scientific">Aplysia californica</name>
    <name type="common">California sea hare</name>
    <dbReference type="NCBI Taxonomy" id="6500"/>
    <lineage>
        <taxon>Eukaryota</taxon>
        <taxon>Metazoa</taxon>
        <taxon>Spiralia</taxon>
        <taxon>Lophotrochozoa</taxon>
        <taxon>Mollusca</taxon>
        <taxon>Gastropoda</taxon>
        <taxon>Heterobranchia</taxon>
        <taxon>Euthyneura</taxon>
        <taxon>Tectipleura</taxon>
        <taxon>Aplysiida</taxon>
        <taxon>Aplysioidea</taxon>
        <taxon>Aplysiidae</taxon>
        <taxon>Aplysia</taxon>
    </lineage>
</organism>
<feature type="compositionally biased region" description="Low complexity" evidence="1">
    <location>
        <begin position="179"/>
        <end position="190"/>
    </location>
</feature>
<feature type="region of interest" description="Disordered" evidence="1">
    <location>
        <begin position="130"/>
        <end position="201"/>
    </location>
</feature>
<dbReference type="Gene3D" id="1.20.120.330">
    <property type="entry name" value="Nucleotidyltransferases domain 2"/>
    <property type="match status" value="1"/>
</dbReference>
<dbReference type="Proteomes" id="UP000694888">
    <property type="component" value="Unplaced"/>
</dbReference>
<protein>
    <submittedName>
        <fullName evidence="4">Focal adhesion kinase 1</fullName>
    </submittedName>
</protein>
<accession>A0ABM1A8T0</accession>
<dbReference type="RefSeq" id="XP_012943022.1">
    <property type="nucleotide sequence ID" value="XM_013087568.2"/>
</dbReference>